<gene>
    <name evidence="1" type="ORF">B9Z19DRAFT_224193</name>
</gene>
<reference evidence="1 2" key="1">
    <citation type="submission" date="2017-04" db="EMBL/GenBank/DDBJ databases">
        <title>Draft genome sequence of Tuber borchii Vittad., a whitish edible truffle.</title>
        <authorList>
            <consortium name="DOE Joint Genome Institute"/>
            <person name="Murat C."/>
            <person name="Kuo A."/>
            <person name="Barry K.W."/>
            <person name="Clum A."/>
            <person name="Dockter R.B."/>
            <person name="Fauchery L."/>
            <person name="Iotti M."/>
            <person name="Kohler A."/>
            <person name="Labutti K."/>
            <person name="Lindquist E.A."/>
            <person name="Lipzen A."/>
            <person name="Ohm R.A."/>
            <person name="Wang M."/>
            <person name="Grigoriev I.V."/>
            <person name="Zambonelli A."/>
            <person name="Martin F.M."/>
        </authorList>
    </citation>
    <scope>NUCLEOTIDE SEQUENCE [LARGE SCALE GENOMIC DNA]</scope>
    <source>
        <strain evidence="1 2">Tbo3840</strain>
    </source>
</reference>
<proteinExistence type="predicted"/>
<organism evidence="1 2">
    <name type="scientific">Tuber borchii</name>
    <name type="common">White truffle</name>
    <dbReference type="NCBI Taxonomy" id="42251"/>
    <lineage>
        <taxon>Eukaryota</taxon>
        <taxon>Fungi</taxon>
        <taxon>Dikarya</taxon>
        <taxon>Ascomycota</taxon>
        <taxon>Pezizomycotina</taxon>
        <taxon>Pezizomycetes</taxon>
        <taxon>Pezizales</taxon>
        <taxon>Tuberaceae</taxon>
        <taxon>Tuber</taxon>
    </lineage>
</organism>
<keyword evidence="2" id="KW-1185">Reference proteome</keyword>
<comment type="caution">
    <text evidence="1">The sequence shown here is derived from an EMBL/GenBank/DDBJ whole genome shotgun (WGS) entry which is preliminary data.</text>
</comment>
<dbReference type="EMBL" id="NESQ01000173">
    <property type="protein sequence ID" value="PUU76826.1"/>
    <property type="molecule type" value="Genomic_DNA"/>
</dbReference>
<accession>A0A2T6ZN02</accession>
<name>A0A2T6ZN02_TUBBO</name>
<evidence type="ECO:0000313" key="1">
    <source>
        <dbReference type="EMBL" id="PUU76826.1"/>
    </source>
</evidence>
<protein>
    <submittedName>
        <fullName evidence="1">Uncharacterized protein</fullName>
    </submittedName>
</protein>
<dbReference type="AlphaFoldDB" id="A0A2T6ZN02"/>
<dbReference type="Proteomes" id="UP000244722">
    <property type="component" value="Unassembled WGS sequence"/>
</dbReference>
<sequence length="195" mass="21377">MTASEHTYHSYPLPTISSNNFLALSSLSSLPLFLLITLPPSIAFLSLFLLLLSLAPSNIFLLSSVLSFNQPPPPSTLAINNLPSLSSLSFILPFFQFIPIHPILAANSTNLFTPSSLIKKQPIHLHPSLPFYQSPPPTFPHLLPFLLSPFAIQQNVVPSFLSTTLTQPPPFHLPRSSHTPMSCPHPHPLAYLTTS</sequence>
<evidence type="ECO:0000313" key="2">
    <source>
        <dbReference type="Proteomes" id="UP000244722"/>
    </source>
</evidence>